<feature type="modified residue" description="4-aspartylphosphate" evidence="1">
    <location>
        <position position="55"/>
    </location>
</feature>
<evidence type="ECO:0000256" key="1">
    <source>
        <dbReference type="PROSITE-ProRule" id="PRU00169"/>
    </source>
</evidence>
<dbReference type="SMART" id="SM00850">
    <property type="entry name" value="LytTR"/>
    <property type="match status" value="1"/>
</dbReference>
<dbReference type="RefSeq" id="WP_009560187.1">
    <property type="nucleotide sequence ID" value="NZ_AYZN01000001.1"/>
</dbReference>
<feature type="domain" description="Response regulatory" evidence="2">
    <location>
        <begin position="2"/>
        <end position="118"/>
    </location>
</feature>
<sequence length="242" mass="27507">MQILIVDDEALAREELSYLVEQSPAITDPIISKAEDIHEAEDILLQKQIDLLFLDISLNDENGFDLAKKLQMLAKPPLVIFATAYDDYAVKAFEIEAADYILKPFEQERVNQALSKAMKRLDVQAKPTEVASSTNKFITVTIDDHSLLLKKEELVAASIENGILTISTGKEDYQVKQTLAWIKKKLPEKNFVQIHRNTIINIDKIKEVQPWFNHTLLVVTNNDLKFPVGRSYMKQLSQLLGL</sequence>
<gene>
    <name evidence="4" type="ORF">BN53_05995</name>
</gene>
<dbReference type="eggNOG" id="COG3279">
    <property type="taxonomic scope" value="Bacteria"/>
</dbReference>
<dbReference type="InterPro" id="IPR011006">
    <property type="entry name" value="CheY-like_superfamily"/>
</dbReference>
<reference evidence="4" key="1">
    <citation type="submission" date="2012-06" db="EMBL/GenBank/DDBJ databases">
        <title>Draft Genome Sequence of Lactobacillus pasteurii CRBIP 24.76T.</title>
        <authorList>
            <person name="Cousin S."/>
            <person name="Bouchier C."/>
            <person name="Loux V."/>
            <person name="Ma L."/>
            <person name="Creno S."/>
            <person name="Bizet C."/>
            <person name="Clermont D."/>
        </authorList>
    </citation>
    <scope>NUCLEOTIDE SEQUENCE [LARGE SCALE GENOMIC DNA]</scope>
    <source>
        <strain evidence="4">Type strain:CRBIP 24.76</strain>
    </source>
</reference>
<dbReference type="STRING" id="1423790.BN53_05995"/>
<dbReference type="PANTHER" id="PTHR37299">
    <property type="entry name" value="TRANSCRIPTIONAL REGULATOR-RELATED"/>
    <property type="match status" value="1"/>
</dbReference>
<proteinExistence type="predicted"/>
<dbReference type="Proteomes" id="UP000009311">
    <property type="component" value="Unassembled WGS sequence"/>
</dbReference>
<dbReference type="SMART" id="SM00448">
    <property type="entry name" value="REC"/>
    <property type="match status" value="1"/>
</dbReference>
<comment type="caution">
    <text evidence="4">The sequence shown here is derived from an EMBL/GenBank/DDBJ whole genome shotgun (WGS) entry which is preliminary data.</text>
</comment>
<dbReference type="PANTHER" id="PTHR37299:SF1">
    <property type="entry name" value="STAGE 0 SPORULATION PROTEIN A HOMOLOG"/>
    <property type="match status" value="1"/>
</dbReference>
<dbReference type="Gene3D" id="3.40.50.2300">
    <property type="match status" value="1"/>
</dbReference>
<evidence type="ECO:0000259" key="3">
    <source>
        <dbReference type="PROSITE" id="PS50930"/>
    </source>
</evidence>
<dbReference type="EMBL" id="CAKD01000023">
    <property type="protein sequence ID" value="CCI85635.1"/>
    <property type="molecule type" value="Genomic_DNA"/>
</dbReference>
<name>I7JYK7_9LACO</name>
<accession>I7JYK7</accession>
<keyword evidence="1" id="KW-0597">Phosphoprotein</keyword>
<dbReference type="GO" id="GO:0003677">
    <property type="term" value="F:DNA binding"/>
    <property type="evidence" value="ECO:0007669"/>
    <property type="project" value="InterPro"/>
</dbReference>
<protein>
    <submittedName>
        <fullName evidence="4">Sensory transduction protein LytT</fullName>
    </submittedName>
</protein>
<dbReference type="SUPFAM" id="SSF52172">
    <property type="entry name" value="CheY-like"/>
    <property type="match status" value="1"/>
</dbReference>
<dbReference type="InterPro" id="IPR001789">
    <property type="entry name" value="Sig_transdc_resp-reg_receiver"/>
</dbReference>
<organism evidence="4 5">
    <name type="scientific">Lactobacillus pasteurii DSM 23907 = CRBIP 24.76</name>
    <dbReference type="NCBI Taxonomy" id="1423790"/>
    <lineage>
        <taxon>Bacteria</taxon>
        <taxon>Bacillati</taxon>
        <taxon>Bacillota</taxon>
        <taxon>Bacilli</taxon>
        <taxon>Lactobacillales</taxon>
        <taxon>Lactobacillaceae</taxon>
        <taxon>Lactobacillus</taxon>
    </lineage>
</organism>
<dbReference type="PROSITE" id="PS50930">
    <property type="entry name" value="HTH_LYTTR"/>
    <property type="match status" value="1"/>
</dbReference>
<dbReference type="GO" id="GO:0000156">
    <property type="term" value="F:phosphorelay response regulator activity"/>
    <property type="evidence" value="ECO:0007669"/>
    <property type="project" value="InterPro"/>
</dbReference>
<keyword evidence="5" id="KW-1185">Reference proteome</keyword>
<evidence type="ECO:0000259" key="2">
    <source>
        <dbReference type="PROSITE" id="PS50110"/>
    </source>
</evidence>
<dbReference type="InterPro" id="IPR007492">
    <property type="entry name" value="LytTR_DNA-bd_dom"/>
</dbReference>
<dbReference type="Gene3D" id="2.40.50.1020">
    <property type="entry name" value="LytTr DNA-binding domain"/>
    <property type="match status" value="1"/>
</dbReference>
<dbReference type="PROSITE" id="PS50110">
    <property type="entry name" value="RESPONSE_REGULATORY"/>
    <property type="match status" value="1"/>
</dbReference>
<dbReference type="OrthoDB" id="9809318at2"/>
<dbReference type="Pfam" id="PF00072">
    <property type="entry name" value="Response_reg"/>
    <property type="match status" value="1"/>
</dbReference>
<evidence type="ECO:0000313" key="5">
    <source>
        <dbReference type="Proteomes" id="UP000009311"/>
    </source>
</evidence>
<dbReference type="Pfam" id="PF04397">
    <property type="entry name" value="LytTR"/>
    <property type="match status" value="1"/>
</dbReference>
<dbReference type="AlphaFoldDB" id="I7JYK7"/>
<dbReference type="PATRIC" id="fig|1423790.3.peg.201"/>
<dbReference type="InterPro" id="IPR046947">
    <property type="entry name" value="LytR-like"/>
</dbReference>
<feature type="domain" description="HTH LytTR-type" evidence="3">
    <location>
        <begin position="138"/>
        <end position="242"/>
    </location>
</feature>
<evidence type="ECO:0000313" key="4">
    <source>
        <dbReference type="EMBL" id="CCI85635.1"/>
    </source>
</evidence>